<feature type="transmembrane region" description="Helical" evidence="1">
    <location>
        <begin position="7"/>
        <end position="31"/>
    </location>
</feature>
<organism evidence="2 3">
    <name type="scientific">Daphnia magna</name>
    <dbReference type="NCBI Taxonomy" id="35525"/>
    <lineage>
        <taxon>Eukaryota</taxon>
        <taxon>Metazoa</taxon>
        <taxon>Ecdysozoa</taxon>
        <taxon>Arthropoda</taxon>
        <taxon>Crustacea</taxon>
        <taxon>Branchiopoda</taxon>
        <taxon>Diplostraca</taxon>
        <taxon>Cladocera</taxon>
        <taxon>Anomopoda</taxon>
        <taxon>Daphniidae</taxon>
        <taxon>Daphnia</taxon>
    </lineage>
</organism>
<reference evidence="2 3" key="1">
    <citation type="submission" date="2016-03" db="EMBL/GenBank/DDBJ databases">
        <title>EvidentialGene: Evidence-directed Construction of Genes on Genomes.</title>
        <authorList>
            <person name="Gilbert D.G."/>
            <person name="Choi J.-H."/>
            <person name="Mockaitis K."/>
            <person name="Colbourne J."/>
            <person name="Pfrender M."/>
        </authorList>
    </citation>
    <scope>NUCLEOTIDE SEQUENCE [LARGE SCALE GENOMIC DNA]</scope>
    <source>
        <strain evidence="2 3">Xinb3</strain>
        <tissue evidence="2">Complete organism</tissue>
    </source>
</reference>
<keyword evidence="1" id="KW-1133">Transmembrane helix</keyword>
<protein>
    <submittedName>
        <fullName evidence="2">Uncharacterized protein</fullName>
    </submittedName>
</protein>
<sequence length="331" mass="37593">MVSSNSCHAGIVTAGIAVVMTIVSVAGQAIWSDCSRNGCRIPNNLPNSVTFVLTGYYPDIWTYCFPFNTTLLYVCKERNTHQFKPMVSEKRRKHCLWPPVPIGPNIFVQIDSQNVSIVDSSANSARYYSEDTIATYKCMYPKFLGDKEVHQTWRCIREEHKKYVLYLRYTTVVSWKWINHNAQDLLCDPPLDTPNRTEKHSITKTTNRQQTTRRNVIIGICGAMAFVLITLLLGVFYRNRLVFGKRYGDSSGFASQRSLAPIMEEQTKCNQTNEGNLLYANIIPIKVNSETIYTEVETGEVGGDRKLGTKVKYIVGNDQLQTVYAEIHHPV</sequence>
<feature type="transmembrane region" description="Helical" evidence="1">
    <location>
        <begin position="216"/>
        <end position="237"/>
    </location>
</feature>
<proteinExistence type="predicted"/>
<keyword evidence="3" id="KW-1185">Reference proteome</keyword>
<dbReference type="EMBL" id="LRGB01003257">
    <property type="protein sequence ID" value="KZS03580.1"/>
    <property type="molecule type" value="Genomic_DNA"/>
</dbReference>
<dbReference type="OrthoDB" id="6369426at2759"/>
<dbReference type="Proteomes" id="UP000076858">
    <property type="component" value="Unassembled WGS sequence"/>
</dbReference>
<comment type="caution">
    <text evidence="2">The sequence shown here is derived from an EMBL/GenBank/DDBJ whole genome shotgun (WGS) entry which is preliminary data.</text>
</comment>
<keyword evidence="1" id="KW-0812">Transmembrane</keyword>
<accession>A0A164KW17</accession>
<gene>
    <name evidence="2" type="ORF">APZ42_033784</name>
</gene>
<keyword evidence="1" id="KW-0472">Membrane</keyword>
<evidence type="ECO:0000313" key="3">
    <source>
        <dbReference type="Proteomes" id="UP000076858"/>
    </source>
</evidence>
<evidence type="ECO:0000313" key="2">
    <source>
        <dbReference type="EMBL" id="KZS03580.1"/>
    </source>
</evidence>
<name>A0A164KW17_9CRUS</name>
<dbReference type="AlphaFoldDB" id="A0A164KW17"/>
<evidence type="ECO:0000256" key="1">
    <source>
        <dbReference type="SAM" id="Phobius"/>
    </source>
</evidence>